<keyword evidence="3" id="KW-1185">Reference proteome</keyword>
<proteinExistence type="predicted"/>
<feature type="region of interest" description="Disordered" evidence="1">
    <location>
        <begin position="1"/>
        <end position="68"/>
    </location>
</feature>
<sequence length="127" mass="13680">MSTGDTGRAAGGGTSGMWRRDSVRGPDRPRLLGPDRTRPDRSRAPGTGTGAGAVSRRHGARNTAGRRVPRLTVRALTVRALTVRALTRWDRARDTADGRSGRGYRPTRDASRGGLRRWVGVRHGVTG</sequence>
<feature type="compositionally biased region" description="Basic and acidic residues" evidence="1">
    <location>
        <begin position="89"/>
        <end position="111"/>
    </location>
</feature>
<gene>
    <name evidence="2" type="ORF">Voc01_091370</name>
</gene>
<name>A0A8J4A5I8_9ACTN</name>
<evidence type="ECO:0000256" key="1">
    <source>
        <dbReference type="SAM" id="MobiDB-lite"/>
    </source>
</evidence>
<evidence type="ECO:0000313" key="2">
    <source>
        <dbReference type="EMBL" id="GIJ74220.1"/>
    </source>
</evidence>
<feature type="region of interest" description="Disordered" evidence="1">
    <location>
        <begin position="89"/>
        <end position="127"/>
    </location>
</feature>
<evidence type="ECO:0000313" key="3">
    <source>
        <dbReference type="Proteomes" id="UP000635606"/>
    </source>
</evidence>
<dbReference type="AlphaFoldDB" id="A0A8J4A5I8"/>
<accession>A0A8J4A5I8</accession>
<dbReference type="RefSeq" id="WP_203934024.1">
    <property type="nucleotide sequence ID" value="NZ_BOPH01000132.1"/>
</dbReference>
<protein>
    <submittedName>
        <fullName evidence="2">Uncharacterized protein</fullName>
    </submittedName>
</protein>
<dbReference type="Proteomes" id="UP000635606">
    <property type="component" value="Unassembled WGS sequence"/>
</dbReference>
<reference evidence="2" key="1">
    <citation type="submission" date="2021-01" db="EMBL/GenBank/DDBJ databases">
        <title>Whole genome shotgun sequence of Virgisporangium ochraceum NBRC 16418.</title>
        <authorList>
            <person name="Komaki H."/>
            <person name="Tamura T."/>
        </authorList>
    </citation>
    <scope>NUCLEOTIDE SEQUENCE</scope>
    <source>
        <strain evidence="2">NBRC 16418</strain>
    </source>
</reference>
<organism evidence="2 3">
    <name type="scientific">Virgisporangium ochraceum</name>
    <dbReference type="NCBI Taxonomy" id="65505"/>
    <lineage>
        <taxon>Bacteria</taxon>
        <taxon>Bacillati</taxon>
        <taxon>Actinomycetota</taxon>
        <taxon>Actinomycetes</taxon>
        <taxon>Micromonosporales</taxon>
        <taxon>Micromonosporaceae</taxon>
        <taxon>Virgisporangium</taxon>
    </lineage>
</organism>
<comment type="caution">
    <text evidence="2">The sequence shown here is derived from an EMBL/GenBank/DDBJ whole genome shotgun (WGS) entry which is preliminary data.</text>
</comment>
<feature type="compositionally biased region" description="Basic and acidic residues" evidence="1">
    <location>
        <begin position="18"/>
        <end position="43"/>
    </location>
</feature>
<dbReference type="EMBL" id="BOPH01000132">
    <property type="protein sequence ID" value="GIJ74220.1"/>
    <property type="molecule type" value="Genomic_DNA"/>
</dbReference>